<dbReference type="AlphaFoldDB" id="A0A5B7IPR9"/>
<feature type="compositionally biased region" description="Basic and acidic residues" evidence="1">
    <location>
        <begin position="46"/>
        <end position="59"/>
    </location>
</feature>
<sequence>MSRQNSTNSCTGNSHQETMIKDTATHYSTYFLPRAMRPYSTPHRKISPEPRNMDTEKHIVKGGMARL</sequence>
<dbReference type="Proteomes" id="UP000324222">
    <property type="component" value="Unassembled WGS sequence"/>
</dbReference>
<proteinExistence type="predicted"/>
<comment type="caution">
    <text evidence="2">The sequence shown here is derived from an EMBL/GenBank/DDBJ whole genome shotgun (WGS) entry which is preliminary data.</text>
</comment>
<accession>A0A5B7IPR9</accession>
<keyword evidence="3" id="KW-1185">Reference proteome</keyword>
<reference evidence="2 3" key="1">
    <citation type="submission" date="2019-05" db="EMBL/GenBank/DDBJ databases">
        <title>Another draft genome of Portunus trituberculatus and its Hox gene families provides insights of decapod evolution.</title>
        <authorList>
            <person name="Jeong J.-H."/>
            <person name="Song I."/>
            <person name="Kim S."/>
            <person name="Choi T."/>
            <person name="Kim D."/>
            <person name="Ryu S."/>
            <person name="Kim W."/>
        </authorList>
    </citation>
    <scope>NUCLEOTIDE SEQUENCE [LARGE SCALE GENOMIC DNA]</scope>
    <source>
        <tissue evidence="2">Muscle</tissue>
    </source>
</reference>
<evidence type="ECO:0000313" key="3">
    <source>
        <dbReference type="Proteomes" id="UP000324222"/>
    </source>
</evidence>
<evidence type="ECO:0000313" key="2">
    <source>
        <dbReference type="EMBL" id="MPC84373.1"/>
    </source>
</evidence>
<name>A0A5B7IPR9_PORTR</name>
<organism evidence="2 3">
    <name type="scientific">Portunus trituberculatus</name>
    <name type="common">Swimming crab</name>
    <name type="synonym">Neptunus trituberculatus</name>
    <dbReference type="NCBI Taxonomy" id="210409"/>
    <lineage>
        <taxon>Eukaryota</taxon>
        <taxon>Metazoa</taxon>
        <taxon>Ecdysozoa</taxon>
        <taxon>Arthropoda</taxon>
        <taxon>Crustacea</taxon>
        <taxon>Multicrustacea</taxon>
        <taxon>Malacostraca</taxon>
        <taxon>Eumalacostraca</taxon>
        <taxon>Eucarida</taxon>
        <taxon>Decapoda</taxon>
        <taxon>Pleocyemata</taxon>
        <taxon>Brachyura</taxon>
        <taxon>Eubrachyura</taxon>
        <taxon>Portunoidea</taxon>
        <taxon>Portunidae</taxon>
        <taxon>Portuninae</taxon>
        <taxon>Portunus</taxon>
    </lineage>
</organism>
<dbReference type="EMBL" id="VSRR010065307">
    <property type="protein sequence ID" value="MPC84373.1"/>
    <property type="molecule type" value="Genomic_DNA"/>
</dbReference>
<feature type="region of interest" description="Disordered" evidence="1">
    <location>
        <begin position="35"/>
        <end position="67"/>
    </location>
</feature>
<gene>
    <name evidence="2" type="ORF">E2C01_079111</name>
</gene>
<evidence type="ECO:0000256" key="1">
    <source>
        <dbReference type="SAM" id="MobiDB-lite"/>
    </source>
</evidence>
<protein>
    <submittedName>
        <fullName evidence="2">Uncharacterized protein</fullName>
    </submittedName>
</protein>